<evidence type="ECO:0000313" key="2">
    <source>
        <dbReference type="Proteomes" id="UP000823775"/>
    </source>
</evidence>
<organism evidence="1 2">
    <name type="scientific">Datura stramonium</name>
    <name type="common">Jimsonweed</name>
    <name type="synonym">Common thornapple</name>
    <dbReference type="NCBI Taxonomy" id="4076"/>
    <lineage>
        <taxon>Eukaryota</taxon>
        <taxon>Viridiplantae</taxon>
        <taxon>Streptophyta</taxon>
        <taxon>Embryophyta</taxon>
        <taxon>Tracheophyta</taxon>
        <taxon>Spermatophyta</taxon>
        <taxon>Magnoliopsida</taxon>
        <taxon>eudicotyledons</taxon>
        <taxon>Gunneridae</taxon>
        <taxon>Pentapetalae</taxon>
        <taxon>asterids</taxon>
        <taxon>lamiids</taxon>
        <taxon>Solanales</taxon>
        <taxon>Solanaceae</taxon>
        <taxon>Solanoideae</taxon>
        <taxon>Datureae</taxon>
        <taxon>Datura</taxon>
    </lineage>
</organism>
<keyword evidence="2" id="KW-1185">Reference proteome</keyword>
<dbReference type="PANTHER" id="PTHR35318:SF2">
    <property type="entry name" value="OS08G0138900 PROTEIN"/>
    <property type="match status" value="1"/>
</dbReference>
<dbReference type="Proteomes" id="UP000823775">
    <property type="component" value="Unassembled WGS sequence"/>
</dbReference>
<comment type="caution">
    <text evidence="1">The sequence shown here is derived from an EMBL/GenBank/DDBJ whole genome shotgun (WGS) entry which is preliminary data.</text>
</comment>
<evidence type="ECO:0000313" key="1">
    <source>
        <dbReference type="EMBL" id="MCD7463247.1"/>
    </source>
</evidence>
<gene>
    <name evidence="1" type="ORF">HAX54_050206</name>
</gene>
<proteinExistence type="predicted"/>
<sequence>MKFFVELVACCVCSSNRSRRPAEEEQILVPVATEALYDQNNIITYKTRRRRRRGSARSAGYLPDWKPSLSSISEDADHALQPRMVAANSSRNLKKKVVVAASRPINQLHHHRLDKPRSSRIASLAAMVPAPFLI</sequence>
<name>A0ABS8SY28_DATST</name>
<reference evidence="1 2" key="1">
    <citation type="journal article" date="2021" name="BMC Genomics">
        <title>Datura genome reveals duplications of psychoactive alkaloid biosynthetic genes and high mutation rate following tissue culture.</title>
        <authorList>
            <person name="Rajewski A."/>
            <person name="Carter-House D."/>
            <person name="Stajich J."/>
            <person name="Litt A."/>
        </authorList>
    </citation>
    <scope>NUCLEOTIDE SEQUENCE [LARGE SCALE GENOMIC DNA]</scope>
    <source>
        <strain evidence="1">AR-01</strain>
    </source>
</reference>
<protein>
    <submittedName>
        <fullName evidence="1">Uncharacterized protein</fullName>
    </submittedName>
</protein>
<dbReference type="PANTHER" id="PTHR35318">
    <property type="entry name" value="BNAA10G08410D PROTEIN"/>
    <property type="match status" value="1"/>
</dbReference>
<dbReference type="EMBL" id="JACEIK010000873">
    <property type="protein sequence ID" value="MCD7463247.1"/>
    <property type="molecule type" value="Genomic_DNA"/>
</dbReference>
<accession>A0ABS8SY28</accession>